<dbReference type="InterPro" id="IPR012337">
    <property type="entry name" value="RNaseH-like_sf"/>
</dbReference>
<evidence type="ECO:0000313" key="1">
    <source>
        <dbReference type="EMBL" id="ARF08879.1"/>
    </source>
</evidence>
<dbReference type="EMBL" id="KY684083">
    <property type="protein sequence ID" value="ARF08879.1"/>
    <property type="molecule type" value="Genomic_DNA"/>
</dbReference>
<sequence length="471" mass="56880">MQNIIDFKKLYDFLYLNNIYGLINYLYNNISSIIEIINFTDNPQFHKDFDVYLAIFYYSQYGVEKDDMYMIPIILNKLVNYIVRKRSYMVLDGKNELAYDNNFIFHINIADNSVKTNLFILQIVFFYFESLHEYENRNIYFAGIDFEFNNQKIALCQISLFPTKSNKYIWIFDPTNLDSPQRKIMIDLFYTPDNIYKILHGSDSLDIPYLFNTFFKKNKKIILKFINRVIDTRFICEYQKIAVNYDDKKCSVYDALKYFGTITESKYNQLNDITKKMGKVYQIVWDVKNMSKYHIEYTLYDVLYLREFLFDMLRKTKKENPKINKNLELIPEITRFVFLEKWDIENILKQLKFEVDMINNFSMTINNKEHRLIEIYDLIINSNNDKCEVINLILDLIEINYFKSSLVLLFKYIIYSVLTNSYVIHENKQTIFDNKLNYAILFNYFRELKMKRITKLLDDLIKTTKTILDKL</sequence>
<gene>
    <name evidence="1" type="ORF">Catovirus_1_929</name>
</gene>
<proteinExistence type="predicted"/>
<accession>A0A1V0SAZ6</accession>
<dbReference type="GO" id="GO:0003676">
    <property type="term" value="F:nucleic acid binding"/>
    <property type="evidence" value="ECO:0007669"/>
    <property type="project" value="InterPro"/>
</dbReference>
<dbReference type="SUPFAM" id="SSF53098">
    <property type="entry name" value="Ribonuclease H-like"/>
    <property type="match status" value="1"/>
</dbReference>
<evidence type="ECO:0008006" key="2">
    <source>
        <dbReference type="Google" id="ProtNLM"/>
    </source>
</evidence>
<protein>
    <recommendedName>
        <fullName evidence="2">3'-5' exonuclease</fullName>
    </recommendedName>
</protein>
<dbReference type="InterPro" id="IPR036397">
    <property type="entry name" value="RNaseH_sf"/>
</dbReference>
<name>A0A1V0SAZ6_9VIRU</name>
<reference evidence="1" key="1">
    <citation type="journal article" date="2017" name="Science">
        <title>Giant viruses with an expanded complement of translation system components.</title>
        <authorList>
            <person name="Schulz F."/>
            <person name="Yutin N."/>
            <person name="Ivanova N.N."/>
            <person name="Ortega D.R."/>
            <person name="Lee T.K."/>
            <person name="Vierheilig J."/>
            <person name="Daims H."/>
            <person name="Horn M."/>
            <person name="Wagner M."/>
            <person name="Jensen G.J."/>
            <person name="Kyrpides N.C."/>
            <person name="Koonin E.V."/>
            <person name="Woyke T."/>
        </authorList>
    </citation>
    <scope>NUCLEOTIDE SEQUENCE</scope>
    <source>
        <strain evidence="1">CTV1</strain>
    </source>
</reference>
<dbReference type="Gene3D" id="3.30.420.10">
    <property type="entry name" value="Ribonuclease H-like superfamily/Ribonuclease H"/>
    <property type="match status" value="1"/>
</dbReference>
<organism evidence="1">
    <name type="scientific">Catovirus CTV1</name>
    <dbReference type="NCBI Taxonomy" id="1977631"/>
    <lineage>
        <taxon>Viruses</taxon>
        <taxon>Varidnaviria</taxon>
        <taxon>Bamfordvirae</taxon>
        <taxon>Nucleocytoviricota</taxon>
        <taxon>Megaviricetes</taxon>
        <taxon>Imitervirales</taxon>
        <taxon>Mimiviridae</taxon>
        <taxon>Klosneuvirinae</taxon>
        <taxon>Catovirus</taxon>
    </lineage>
</organism>